<dbReference type="Gene3D" id="2.60.40.1120">
    <property type="entry name" value="Carboxypeptidase-like, regulatory domain"/>
    <property type="match status" value="1"/>
</dbReference>
<dbReference type="Pfam" id="PF07715">
    <property type="entry name" value="Plug"/>
    <property type="match status" value="1"/>
</dbReference>
<evidence type="ECO:0000256" key="2">
    <source>
        <dbReference type="ARBA" id="ARBA00022448"/>
    </source>
</evidence>
<feature type="chain" id="PRO_5042567662" evidence="10">
    <location>
        <begin position="26"/>
        <end position="924"/>
    </location>
</feature>
<evidence type="ECO:0000256" key="9">
    <source>
        <dbReference type="RuleBase" id="RU003357"/>
    </source>
</evidence>
<evidence type="ECO:0000256" key="10">
    <source>
        <dbReference type="SAM" id="SignalP"/>
    </source>
</evidence>
<keyword evidence="5 9" id="KW-0798">TonB box</keyword>
<dbReference type="SUPFAM" id="SSF49452">
    <property type="entry name" value="Starch-binding domain-like"/>
    <property type="match status" value="1"/>
</dbReference>
<evidence type="ECO:0000259" key="12">
    <source>
        <dbReference type="Pfam" id="PF07715"/>
    </source>
</evidence>
<dbReference type="InterPro" id="IPR000531">
    <property type="entry name" value="Beta-barrel_TonB"/>
</dbReference>
<evidence type="ECO:0000256" key="6">
    <source>
        <dbReference type="ARBA" id="ARBA00023136"/>
    </source>
</evidence>
<evidence type="ECO:0000256" key="3">
    <source>
        <dbReference type="ARBA" id="ARBA00022452"/>
    </source>
</evidence>
<dbReference type="GO" id="GO:0030246">
    <property type="term" value="F:carbohydrate binding"/>
    <property type="evidence" value="ECO:0007669"/>
    <property type="project" value="InterPro"/>
</dbReference>
<proteinExistence type="inferred from homology"/>
<keyword evidence="13" id="KW-0675">Receptor</keyword>
<feature type="signal peptide" evidence="10">
    <location>
        <begin position="1"/>
        <end position="25"/>
    </location>
</feature>
<dbReference type="Gene3D" id="2.40.170.20">
    <property type="entry name" value="TonB-dependent receptor, beta-barrel domain"/>
    <property type="match status" value="1"/>
</dbReference>
<keyword evidence="2 8" id="KW-0813">Transport</keyword>
<evidence type="ECO:0000256" key="4">
    <source>
        <dbReference type="ARBA" id="ARBA00022692"/>
    </source>
</evidence>
<feature type="domain" description="TonB-dependent receptor-like beta-barrel" evidence="11">
    <location>
        <begin position="440"/>
        <end position="889"/>
    </location>
</feature>
<evidence type="ECO:0000256" key="7">
    <source>
        <dbReference type="ARBA" id="ARBA00023237"/>
    </source>
</evidence>
<evidence type="ECO:0000256" key="8">
    <source>
        <dbReference type="PROSITE-ProRule" id="PRU01360"/>
    </source>
</evidence>
<dbReference type="GO" id="GO:0009279">
    <property type="term" value="C:cell outer membrane"/>
    <property type="evidence" value="ECO:0007669"/>
    <property type="project" value="UniProtKB-SubCell"/>
</dbReference>
<comment type="similarity">
    <text evidence="8 9">Belongs to the TonB-dependent receptor family.</text>
</comment>
<dbReference type="InterPro" id="IPR013784">
    <property type="entry name" value="Carb-bd-like_fold"/>
</dbReference>
<dbReference type="InterPro" id="IPR010104">
    <property type="entry name" value="TonB_rcpt_bac"/>
</dbReference>
<evidence type="ECO:0000313" key="13">
    <source>
        <dbReference type="EMBL" id="WEK46020.1"/>
    </source>
</evidence>
<dbReference type="PANTHER" id="PTHR40980:SF4">
    <property type="entry name" value="TONB-DEPENDENT RECEPTOR-LIKE BETA-BARREL DOMAIN-CONTAINING PROTEIN"/>
    <property type="match status" value="1"/>
</dbReference>
<comment type="subcellular location">
    <subcellularLocation>
        <location evidence="1 8">Cell outer membrane</location>
        <topology evidence="1 8">Multi-pass membrane protein</topology>
    </subcellularLocation>
</comment>
<dbReference type="Gene3D" id="2.170.130.10">
    <property type="entry name" value="TonB-dependent receptor, plug domain"/>
    <property type="match status" value="1"/>
</dbReference>
<feature type="domain" description="TonB-dependent receptor plug" evidence="12">
    <location>
        <begin position="127"/>
        <end position="219"/>
    </location>
</feature>
<dbReference type="AlphaFoldDB" id="A0AAJ5X1Q6"/>
<dbReference type="EMBL" id="CP119316">
    <property type="protein sequence ID" value="WEK46020.1"/>
    <property type="molecule type" value="Genomic_DNA"/>
</dbReference>
<keyword evidence="7 8" id="KW-0998">Cell outer membrane</keyword>
<evidence type="ECO:0000256" key="5">
    <source>
        <dbReference type="ARBA" id="ARBA00023077"/>
    </source>
</evidence>
<dbReference type="Pfam" id="PF13620">
    <property type="entry name" value="CarboxypepD_reg"/>
    <property type="match status" value="1"/>
</dbReference>
<keyword evidence="10" id="KW-0732">Signal</keyword>
<dbReference type="KEGG" id="acob:P0Y56_13450"/>
<dbReference type="Proteomes" id="UP001218362">
    <property type="component" value="Chromosome"/>
</dbReference>
<reference evidence="13" key="1">
    <citation type="submission" date="2023-03" db="EMBL/GenBank/DDBJ databases">
        <title>Andean soil-derived lignocellulolytic bacterial consortium as a source of novel taxa and putative plastic-active enzymes.</title>
        <authorList>
            <person name="Diaz-Garcia L."/>
            <person name="Chuvochina M."/>
            <person name="Feuerriegel G."/>
            <person name="Bunk B."/>
            <person name="Sproer C."/>
            <person name="Streit W.R."/>
            <person name="Rodriguez L.M."/>
            <person name="Overmann J."/>
            <person name="Jimenez D.J."/>
        </authorList>
    </citation>
    <scope>NUCLEOTIDE SEQUENCE</scope>
    <source>
        <strain evidence="13">MAG 26</strain>
    </source>
</reference>
<dbReference type="Pfam" id="PF00593">
    <property type="entry name" value="TonB_dep_Rec_b-barrel"/>
    <property type="match status" value="1"/>
</dbReference>
<keyword evidence="3 8" id="KW-1134">Transmembrane beta strand</keyword>
<sequence length="924" mass="102526">MMYTRLLVSSCAAAMAAGISTPAFAGDIAGHVSDATQTIALQSAEVRIVELDRVATTARDGSFNFPDVTAGTYTIQVRYIGAQTVSQTVQVAESGTVSVDVTLGGSNEILVVGQAANQASSLSRQKAADGVSSVLTRDAIGEFPDQNVAESLRRLPGVNILNDQGEGRFVSVRGLDPDLNSTSVDGVRIPAPESDIRAVALDVISSDTIESIEVKKSFTPDMDGDFIGASVEIKTASAFDSRKNRYSLTAEGSYNDYSGKVTPKGGFDFTQKLGDHFGVAGSVSYYERQFETDNVEADNWVESGGAYYTPSLEYRDYDVTRKRFNAALSFDWRVSGTTKAYIRGNWAQFDDHEYRRRTTFDLSEFEDDGPSSVNGSTVSFDTADQEITVERDLKDRFERQRIRSVSVGSETDTGTWKFDWQASYAKSSERENFSLDPVRFASSFDDESGVVIDFDNSGRYFPVYSITSGASEVNDPTNYTLDRVELTTLSDSTDEEYALKANLARTFAMSGGDFTVQAGAKARWREKSYDFEMTRYKKSKNYTLADVLGEQTYRLLDMGPVMSKTDTAQWFLDNEADLSINDYASALDSATSDYSVKEDVTAAYLLGRWDSATLRAIGGVRMEHTRNELNGNVVTDDEDTYDLPLVEPVQYKRSYTNWLPSLTFRYTPQDNLVFRLAGYKTLVRPKLAAMAPRSTVNEDNEAEFGNPDLLPYEAWNADIGAAYYFSGNGAISIGGFYKDIKNYAVTQTFDNYTCEGETYDQFTTTINGDSARVIGFEASYSQVYDMLPAPFDGLLTQLNYTYTDSKATLADGREISMPNASRNTFNVVLGFDKGPIDMRLSGTYRDKYLDEVGDSAEEDRIVNNHFQLDFSAKFKVMENLRLTLDVININNAKYFAYQNFGGAQRLLQYEEYGPTFKFGAKVTF</sequence>
<dbReference type="PANTHER" id="PTHR40980">
    <property type="entry name" value="PLUG DOMAIN-CONTAINING PROTEIN"/>
    <property type="match status" value="1"/>
</dbReference>
<evidence type="ECO:0000313" key="14">
    <source>
        <dbReference type="Proteomes" id="UP001218362"/>
    </source>
</evidence>
<evidence type="ECO:0000256" key="1">
    <source>
        <dbReference type="ARBA" id="ARBA00004571"/>
    </source>
</evidence>
<keyword evidence="6 8" id="KW-0472">Membrane</keyword>
<gene>
    <name evidence="13" type="ORF">P0Y56_13450</name>
</gene>
<dbReference type="CDD" id="cd01347">
    <property type="entry name" value="ligand_gated_channel"/>
    <property type="match status" value="1"/>
</dbReference>
<protein>
    <submittedName>
        <fullName evidence="13">TonB-dependent receptor</fullName>
    </submittedName>
</protein>
<keyword evidence="4 8" id="KW-0812">Transmembrane</keyword>
<dbReference type="SUPFAM" id="SSF56935">
    <property type="entry name" value="Porins"/>
    <property type="match status" value="1"/>
</dbReference>
<evidence type="ECO:0000259" key="11">
    <source>
        <dbReference type="Pfam" id="PF00593"/>
    </source>
</evidence>
<name>A0AAJ5X1Q6_9SPHN</name>
<dbReference type="PROSITE" id="PS52016">
    <property type="entry name" value="TONB_DEPENDENT_REC_3"/>
    <property type="match status" value="1"/>
</dbReference>
<dbReference type="InterPro" id="IPR039426">
    <property type="entry name" value="TonB-dep_rcpt-like"/>
</dbReference>
<accession>A0AAJ5X1Q6</accession>
<dbReference type="NCBIfam" id="TIGR01782">
    <property type="entry name" value="TonB-Xanth-Caul"/>
    <property type="match status" value="1"/>
</dbReference>
<dbReference type="InterPro" id="IPR037066">
    <property type="entry name" value="Plug_dom_sf"/>
</dbReference>
<dbReference type="InterPro" id="IPR036942">
    <property type="entry name" value="Beta-barrel_TonB_sf"/>
</dbReference>
<dbReference type="InterPro" id="IPR012910">
    <property type="entry name" value="Plug_dom"/>
</dbReference>
<organism evidence="13 14">
    <name type="scientific">Candidatus Andeanibacterium colombiense</name>
    <dbReference type="NCBI Taxonomy" id="3121345"/>
    <lineage>
        <taxon>Bacteria</taxon>
        <taxon>Pseudomonadati</taxon>
        <taxon>Pseudomonadota</taxon>
        <taxon>Alphaproteobacteria</taxon>
        <taxon>Sphingomonadales</taxon>
        <taxon>Sphingomonadaceae</taxon>
        <taxon>Candidatus Andeanibacterium</taxon>
    </lineage>
</organism>